<sequence>MRFSIPKLFTIALISLLFLPGCKDSNNNDENTSVLGLWQLNSNEGDISYVNITTTTVTSYDYMGDEYDEGPDCYEIDSQEILDVNGSKYTFSDPLNPNSTIEVDVTANGNQLTVVQPFGSVSVTLKFSKSNASINSFTPECEENQAKGNTVIF</sequence>
<evidence type="ECO:0000313" key="2">
    <source>
        <dbReference type="Proteomes" id="UP000473278"/>
    </source>
</evidence>
<protein>
    <submittedName>
        <fullName evidence="1">Uncharacterized protein</fullName>
    </submittedName>
</protein>
<name>A0A6M1SXT3_9BACT</name>
<dbReference type="Proteomes" id="UP000473278">
    <property type="component" value="Unassembled WGS sequence"/>
</dbReference>
<organism evidence="1 2">
    <name type="scientific">Halalkalibaculum roseum</name>
    <dbReference type="NCBI Taxonomy" id="2709311"/>
    <lineage>
        <taxon>Bacteria</taxon>
        <taxon>Pseudomonadati</taxon>
        <taxon>Balneolota</taxon>
        <taxon>Balneolia</taxon>
        <taxon>Balneolales</taxon>
        <taxon>Balneolaceae</taxon>
        <taxon>Halalkalibaculum</taxon>
    </lineage>
</organism>
<dbReference type="AlphaFoldDB" id="A0A6M1SXT3"/>
<dbReference type="EMBL" id="JAALLT010000001">
    <property type="protein sequence ID" value="NGP75377.1"/>
    <property type="molecule type" value="Genomic_DNA"/>
</dbReference>
<gene>
    <name evidence="1" type="ORF">G3570_01945</name>
</gene>
<comment type="caution">
    <text evidence="1">The sequence shown here is derived from an EMBL/GenBank/DDBJ whole genome shotgun (WGS) entry which is preliminary data.</text>
</comment>
<reference evidence="1 2" key="1">
    <citation type="submission" date="2020-02" db="EMBL/GenBank/DDBJ databases">
        <title>Balneolaceae bacterium YR4-1, complete genome.</title>
        <authorList>
            <person name="Li Y."/>
            <person name="Wu S."/>
        </authorList>
    </citation>
    <scope>NUCLEOTIDE SEQUENCE [LARGE SCALE GENOMIC DNA]</scope>
    <source>
        <strain evidence="1 2">YR4-1</strain>
    </source>
</reference>
<proteinExistence type="predicted"/>
<keyword evidence="2" id="KW-1185">Reference proteome</keyword>
<dbReference type="RefSeq" id="WP_165138631.1">
    <property type="nucleotide sequence ID" value="NZ_JAALLT010000001.1"/>
</dbReference>
<accession>A0A6M1SXT3</accession>
<evidence type="ECO:0000313" key="1">
    <source>
        <dbReference type="EMBL" id="NGP75377.1"/>
    </source>
</evidence>